<keyword evidence="4" id="KW-0805">Transcription regulation</keyword>
<dbReference type="SMART" id="SM01141">
    <property type="entry name" value="DRY_EERY"/>
    <property type="match status" value="1"/>
</dbReference>
<dbReference type="InterPro" id="IPR000061">
    <property type="entry name" value="Surp"/>
</dbReference>
<evidence type="ECO:0000256" key="4">
    <source>
        <dbReference type="ARBA" id="ARBA00023015"/>
    </source>
</evidence>
<feature type="compositionally biased region" description="Low complexity" evidence="7">
    <location>
        <begin position="562"/>
        <end position="571"/>
    </location>
</feature>
<feature type="domain" description="SURP motif" evidence="8">
    <location>
        <begin position="185"/>
        <end position="227"/>
    </location>
</feature>
<evidence type="ECO:0000256" key="6">
    <source>
        <dbReference type="ARBA" id="ARBA00023187"/>
    </source>
</evidence>
<dbReference type="PROSITE" id="PS50128">
    <property type="entry name" value="SURP"/>
    <property type="match status" value="2"/>
</dbReference>
<evidence type="ECO:0000256" key="5">
    <source>
        <dbReference type="ARBA" id="ARBA00023163"/>
    </source>
</evidence>
<accession>A0A7E5WJ66</accession>
<dbReference type="RefSeq" id="XP_026740768.1">
    <property type="nucleotide sequence ID" value="XM_026884967.1"/>
</dbReference>
<feature type="compositionally biased region" description="Polar residues" evidence="7">
    <location>
        <begin position="642"/>
        <end position="651"/>
    </location>
</feature>
<keyword evidence="9" id="KW-1185">Reference proteome</keyword>
<evidence type="ECO:0000256" key="3">
    <source>
        <dbReference type="ARBA" id="ARBA00022884"/>
    </source>
</evidence>
<dbReference type="SMART" id="SM00648">
    <property type="entry name" value="SWAP"/>
    <property type="match status" value="2"/>
</dbReference>
<feature type="compositionally biased region" description="Basic and acidic residues" evidence="7">
    <location>
        <begin position="652"/>
        <end position="663"/>
    </location>
</feature>
<dbReference type="InterPro" id="IPR035967">
    <property type="entry name" value="SWAP/Surp_sf"/>
</dbReference>
<keyword evidence="5" id="KW-0804">Transcription</keyword>
<feature type="compositionally biased region" description="Basic and acidic residues" evidence="7">
    <location>
        <begin position="513"/>
        <end position="530"/>
    </location>
</feature>
<reference evidence="10" key="1">
    <citation type="submission" date="2025-08" db="UniProtKB">
        <authorList>
            <consortium name="RefSeq"/>
        </authorList>
    </citation>
    <scope>IDENTIFICATION</scope>
</reference>
<dbReference type="Gene3D" id="1.10.10.790">
    <property type="entry name" value="Surp module"/>
    <property type="match status" value="2"/>
</dbReference>
<dbReference type="PANTHER" id="PTHR13161:SF15">
    <property type="entry name" value="SPLICING FACTOR, SUPPRESSOR OF WHITE-APRICOT HOMOLOG"/>
    <property type="match status" value="1"/>
</dbReference>
<evidence type="ECO:0000313" key="10">
    <source>
        <dbReference type="RefSeq" id="XP_026740768.1"/>
    </source>
</evidence>
<feature type="region of interest" description="Disordered" evidence="7">
    <location>
        <begin position="558"/>
        <end position="589"/>
    </location>
</feature>
<dbReference type="PANTHER" id="PTHR13161">
    <property type="entry name" value="SPLICING FACTOR SUPPRESSOR OF WHITE APRICOT"/>
    <property type="match status" value="1"/>
</dbReference>
<feature type="region of interest" description="Disordered" evidence="7">
    <location>
        <begin position="467"/>
        <end position="545"/>
    </location>
</feature>
<evidence type="ECO:0000259" key="8">
    <source>
        <dbReference type="PROSITE" id="PS50128"/>
    </source>
</evidence>
<dbReference type="FunCoup" id="A0A7E5WJ66">
    <property type="interactions" value="2138"/>
</dbReference>
<gene>
    <name evidence="10" type="primary">LOC113503148</name>
</gene>
<dbReference type="GeneID" id="113503148"/>
<dbReference type="KEGG" id="tnl:113503148"/>
<keyword evidence="3" id="KW-0694">RNA-binding</keyword>
<keyword evidence="1" id="KW-0507">mRNA processing</keyword>
<feature type="region of interest" description="Disordered" evidence="7">
    <location>
        <begin position="334"/>
        <end position="409"/>
    </location>
</feature>
<dbReference type="AlphaFoldDB" id="A0A7E5WJ66"/>
<sequence>MSLKWTGGQSDSGILRKSDFKEKKEDLFVFGYSCKLFRDDDKALHIDQGKHLIPWMGDETLKIDRYDARGALHDLSSLEAPPGGYDFRVELTRSELDVEQLCDEERYRALHTDEDEEEMYKEEELKRLHAAGYGQVGFNYDTPTEPQPPAQPPEVDEEPFTPAPAFRALLPTDTVFPETLKQNAIIEKTAKFIASQGAQMEILIKAKQGDNPQFKFLNRESSLHPYYTSLIALVKGGKWPERKVEVVEEKPPENEEYLHPSLASTVIESAPAIPSIHYKPSADCDYTMLISKMRGEGEGAGAGAADVAPPGTSPPRAPPACIYRAPVMYPKGPDTNHVPPTIPPVLSYQPPPYYQYPPDQKKPTTQDPPLLKSTGLSLMKNYNTDSDSDVSDFDDSSSTDSKDKPTIITPPEDVQIVIDKMASYVARNGDEFADIVRAKNDPRFTFLEPDNQYHAYYRRLMQQKRGIDVNGKDKKKKASAPVSFSIKKLKEPDPILPKPALPYESSSDEDSEKQDKDKQTDKPEEVREPPKVAPQTFPSNDIPPTVVYKIDGQINEEPPVKAAEPVTVVANPTPPPTNTILPEESVSIPKQEPIVTVPPETTQKPLNPVTMQVQNIEPLDKIERCEWERDSPFGMEIDSPQVKENLSPVSRQDTDSPLKRRENPFIMNKESPLKKESPSRRDKESPRRKDSPYRRSPHRRDKKKHRDRKKDYRSKSRDSRRSERKSVEKEKKRERESEKESKKYKPKQEELENEIISLEDNSDDLIDLTGDQSDSKR</sequence>
<dbReference type="InterPro" id="IPR019147">
    <property type="entry name" value="SWAP_N_domain"/>
</dbReference>
<dbReference type="FunFam" id="1.10.10.790:FF:000002">
    <property type="entry name" value="Splicing factor 3A subunit 1"/>
    <property type="match status" value="1"/>
</dbReference>
<dbReference type="Proteomes" id="UP000322000">
    <property type="component" value="Chromosome 18"/>
</dbReference>
<keyword evidence="6" id="KW-0508">mRNA splicing</keyword>
<feature type="compositionally biased region" description="Basic and acidic residues" evidence="7">
    <location>
        <begin position="671"/>
        <end position="693"/>
    </location>
</feature>
<dbReference type="GO" id="GO:0000395">
    <property type="term" value="P:mRNA 5'-splice site recognition"/>
    <property type="evidence" value="ECO:0007669"/>
    <property type="project" value="TreeGrafter"/>
</dbReference>
<evidence type="ECO:0000256" key="2">
    <source>
        <dbReference type="ARBA" id="ARBA00022737"/>
    </source>
</evidence>
<feature type="compositionally biased region" description="Acidic residues" evidence="7">
    <location>
        <begin position="386"/>
        <end position="397"/>
    </location>
</feature>
<feature type="compositionally biased region" description="Basic residues" evidence="7">
    <location>
        <begin position="695"/>
        <end position="708"/>
    </location>
</feature>
<keyword evidence="2" id="KW-0677">Repeat</keyword>
<feature type="domain" description="SURP motif" evidence="8">
    <location>
        <begin position="417"/>
        <end position="457"/>
    </location>
</feature>
<evidence type="ECO:0000313" key="9">
    <source>
        <dbReference type="Proteomes" id="UP000322000"/>
    </source>
</evidence>
<feature type="compositionally biased region" description="Polar residues" evidence="7">
    <location>
        <begin position="374"/>
        <end position="384"/>
    </location>
</feature>
<evidence type="ECO:0000256" key="1">
    <source>
        <dbReference type="ARBA" id="ARBA00022664"/>
    </source>
</evidence>
<dbReference type="Pfam" id="PF01805">
    <property type="entry name" value="Surp"/>
    <property type="match status" value="2"/>
</dbReference>
<feature type="region of interest" description="Disordered" evidence="7">
    <location>
        <begin position="623"/>
        <end position="777"/>
    </location>
</feature>
<dbReference type="SUPFAM" id="SSF109905">
    <property type="entry name" value="Surp module (SWAP domain)"/>
    <property type="match status" value="2"/>
</dbReference>
<protein>
    <submittedName>
        <fullName evidence="10">Protein suppressor of white apricot-like</fullName>
    </submittedName>
</protein>
<name>A0A7E5WJ66_TRINI</name>
<proteinExistence type="predicted"/>
<organism evidence="9 10">
    <name type="scientific">Trichoplusia ni</name>
    <name type="common">Cabbage looper</name>
    <dbReference type="NCBI Taxonomy" id="7111"/>
    <lineage>
        <taxon>Eukaryota</taxon>
        <taxon>Metazoa</taxon>
        <taxon>Ecdysozoa</taxon>
        <taxon>Arthropoda</taxon>
        <taxon>Hexapoda</taxon>
        <taxon>Insecta</taxon>
        <taxon>Pterygota</taxon>
        <taxon>Neoptera</taxon>
        <taxon>Endopterygota</taxon>
        <taxon>Lepidoptera</taxon>
        <taxon>Glossata</taxon>
        <taxon>Ditrysia</taxon>
        <taxon>Noctuoidea</taxon>
        <taxon>Noctuidae</taxon>
        <taxon>Plusiinae</taxon>
        <taxon>Trichoplusia</taxon>
    </lineage>
</organism>
<feature type="compositionally biased region" description="Basic and acidic residues" evidence="7">
    <location>
        <begin position="709"/>
        <end position="750"/>
    </location>
</feature>
<dbReference type="Pfam" id="PF09750">
    <property type="entry name" value="DRY_EERY"/>
    <property type="match status" value="1"/>
</dbReference>
<dbReference type="InterPro" id="IPR040397">
    <property type="entry name" value="SWAP"/>
</dbReference>
<dbReference type="GO" id="GO:0003723">
    <property type="term" value="F:RNA binding"/>
    <property type="evidence" value="ECO:0007669"/>
    <property type="project" value="UniProtKB-KW"/>
</dbReference>
<evidence type="ECO:0000256" key="7">
    <source>
        <dbReference type="SAM" id="MobiDB-lite"/>
    </source>
</evidence>
<dbReference type="InParanoid" id="A0A7E5WJ66"/>
<feature type="region of interest" description="Disordered" evidence="7">
    <location>
        <begin position="297"/>
        <end position="318"/>
    </location>
</feature>
<dbReference type="OrthoDB" id="5836667at2759"/>